<dbReference type="Proteomes" id="UP000634136">
    <property type="component" value="Unassembled WGS sequence"/>
</dbReference>
<keyword evidence="3" id="KW-1185">Reference proteome</keyword>
<name>A0A834XF67_9FABA</name>
<evidence type="ECO:0000256" key="1">
    <source>
        <dbReference type="SAM" id="MobiDB-lite"/>
    </source>
</evidence>
<feature type="compositionally biased region" description="Basic and acidic residues" evidence="1">
    <location>
        <begin position="16"/>
        <end position="27"/>
    </location>
</feature>
<evidence type="ECO:0000313" key="2">
    <source>
        <dbReference type="EMBL" id="KAF7844134.1"/>
    </source>
</evidence>
<feature type="region of interest" description="Disordered" evidence="1">
    <location>
        <begin position="1"/>
        <end position="27"/>
    </location>
</feature>
<comment type="caution">
    <text evidence="2">The sequence shown here is derived from an EMBL/GenBank/DDBJ whole genome shotgun (WGS) entry which is preliminary data.</text>
</comment>
<dbReference type="EMBL" id="JAAIUW010000001">
    <property type="protein sequence ID" value="KAF7844134.1"/>
    <property type="molecule type" value="Genomic_DNA"/>
</dbReference>
<protein>
    <submittedName>
        <fullName evidence="2">Uncharacterized protein</fullName>
    </submittedName>
</protein>
<dbReference type="AlphaFoldDB" id="A0A834XF67"/>
<evidence type="ECO:0000313" key="3">
    <source>
        <dbReference type="Proteomes" id="UP000634136"/>
    </source>
</evidence>
<gene>
    <name evidence="2" type="ORF">G2W53_001039</name>
</gene>
<organism evidence="2 3">
    <name type="scientific">Senna tora</name>
    <dbReference type="NCBI Taxonomy" id="362788"/>
    <lineage>
        <taxon>Eukaryota</taxon>
        <taxon>Viridiplantae</taxon>
        <taxon>Streptophyta</taxon>
        <taxon>Embryophyta</taxon>
        <taxon>Tracheophyta</taxon>
        <taxon>Spermatophyta</taxon>
        <taxon>Magnoliopsida</taxon>
        <taxon>eudicotyledons</taxon>
        <taxon>Gunneridae</taxon>
        <taxon>Pentapetalae</taxon>
        <taxon>rosids</taxon>
        <taxon>fabids</taxon>
        <taxon>Fabales</taxon>
        <taxon>Fabaceae</taxon>
        <taxon>Caesalpinioideae</taxon>
        <taxon>Cassia clade</taxon>
        <taxon>Senna</taxon>
    </lineage>
</organism>
<sequence length="27" mass="2961">MAQGPPRVPQRVRKAFRGDRPGSEGNP</sequence>
<proteinExistence type="predicted"/>
<accession>A0A834XF67</accession>
<reference evidence="2" key="1">
    <citation type="submission" date="2020-09" db="EMBL/GenBank/DDBJ databases">
        <title>Genome-Enabled Discovery of Anthraquinone Biosynthesis in Senna tora.</title>
        <authorList>
            <person name="Kang S.-H."/>
            <person name="Pandey R.P."/>
            <person name="Lee C.-M."/>
            <person name="Sim J.-S."/>
            <person name="Jeong J.-T."/>
            <person name="Choi B.-S."/>
            <person name="Jung M."/>
            <person name="Ginzburg D."/>
            <person name="Zhao K."/>
            <person name="Won S.Y."/>
            <person name="Oh T.-J."/>
            <person name="Yu Y."/>
            <person name="Kim N.-H."/>
            <person name="Lee O.R."/>
            <person name="Lee T.-H."/>
            <person name="Bashyal P."/>
            <person name="Kim T.-S."/>
            <person name="Lee W.-H."/>
            <person name="Kawkins C."/>
            <person name="Kim C.-K."/>
            <person name="Kim J.S."/>
            <person name="Ahn B.O."/>
            <person name="Rhee S.Y."/>
            <person name="Sohng J.K."/>
        </authorList>
    </citation>
    <scope>NUCLEOTIDE SEQUENCE</scope>
    <source>
        <tissue evidence="2">Leaf</tissue>
    </source>
</reference>